<comment type="caution">
    <text evidence="11">Lacks conserved residue(s) required for the propagation of feature annotation.</text>
</comment>
<protein>
    <recommendedName>
        <fullName evidence="11">Bifunctional protein FolD</fullName>
    </recommendedName>
    <domain>
        <recommendedName>
            <fullName evidence="11">Methylenetetrahydrofolate dehydrogenase</fullName>
            <ecNumber evidence="11">1.5.1.5</ecNumber>
        </recommendedName>
    </domain>
    <domain>
        <recommendedName>
            <fullName evidence="11">Methenyltetrahydrofolate cyclohydrolase</fullName>
            <ecNumber evidence="11">3.5.4.9</ecNumber>
        </recommendedName>
    </domain>
</protein>
<proteinExistence type="inferred from homology"/>
<evidence type="ECO:0000259" key="12">
    <source>
        <dbReference type="Pfam" id="PF00763"/>
    </source>
</evidence>
<keyword evidence="5 11" id="KW-0378">Hydrolase</keyword>
<dbReference type="RefSeq" id="WP_278013251.1">
    <property type="nucleotide sequence ID" value="NZ_CP121208.1"/>
</dbReference>
<comment type="similarity">
    <text evidence="11">Belongs to the tetrahydrofolate dehydrogenase/cyclohydrolase family.</text>
</comment>
<evidence type="ECO:0000256" key="9">
    <source>
        <dbReference type="ARBA" id="ARBA00023167"/>
    </source>
</evidence>
<keyword evidence="4 11" id="KW-0658">Purine biosynthesis</keyword>
<evidence type="ECO:0000256" key="11">
    <source>
        <dbReference type="HAMAP-Rule" id="MF_01576"/>
    </source>
</evidence>
<dbReference type="HAMAP" id="MF_01576">
    <property type="entry name" value="THF_DHG_CYH"/>
    <property type="match status" value="1"/>
</dbReference>
<dbReference type="Proteomes" id="UP001215216">
    <property type="component" value="Chromosome"/>
</dbReference>
<keyword evidence="2 11" id="KW-0554">One-carbon metabolism</keyword>
<dbReference type="SUPFAM" id="SSF53223">
    <property type="entry name" value="Aminoacid dehydrogenase-like, N-terminal domain"/>
    <property type="match status" value="1"/>
</dbReference>
<evidence type="ECO:0000256" key="10">
    <source>
        <dbReference type="ARBA" id="ARBA00023268"/>
    </source>
</evidence>
<dbReference type="InterPro" id="IPR020631">
    <property type="entry name" value="THF_DH/CycHdrlase_NAD-bd_dom"/>
</dbReference>
<keyword evidence="15" id="KW-1185">Reference proteome</keyword>
<evidence type="ECO:0000256" key="3">
    <source>
        <dbReference type="ARBA" id="ARBA00022605"/>
    </source>
</evidence>
<keyword evidence="7 11" id="KW-0560">Oxidoreductase</keyword>
<dbReference type="EMBL" id="CP121208">
    <property type="protein sequence ID" value="WFM83856.1"/>
    <property type="molecule type" value="Genomic_DNA"/>
</dbReference>
<organism evidence="14 15">
    <name type="scientific">Arcanobacterium canis</name>
    <dbReference type="NCBI Taxonomy" id="999183"/>
    <lineage>
        <taxon>Bacteria</taxon>
        <taxon>Bacillati</taxon>
        <taxon>Actinomycetota</taxon>
        <taxon>Actinomycetes</taxon>
        <taxon>Actinomycetales</taxon>
        <taxon>Actinomycetaceae</taxon>
        <taxon>Arcanobacterium</taxon>
    </lineage>
</organism>
<name>A0ABY8FZ99_9ACTO</name>
<feature type="binding site" evidence="11">
    <location>
        <position position="235"/>
    </location>
    <ligand>
        <name>NADP(+)</name>
        <dbReference type="ChEBI" id="CHEBI:58349"/>
    </ligand>
</feature>
<dbReference type="SUPFAM" id="SSF51735">
    <property type="entry name" value="NAD(P)-binding Rossmann-fold domains"/>
    <property type="match status" value="1"/>
</dbReference>
<dbReference type="Gene3D" id="3.40.50.10860">
    <property type="entry name" value="Leucine Dehydrogenase, chain A, domain 1"/>
    <property type="match status" value="1"/>
</dbReference>
<dbReference type="EC" id="1.5.1.5" evidence="11"/>
<comment type="function">
    <text evidence="11">Catalyzes the oxidation of 5,10-methylenetetrahydrofolate to 5,10-methenyltetrahydrofolate and then the hydrolysis of 5,10-methenyltetrahydrofolate to 10-formyltetrahydrofolate.</text>
</comment>
<feature type="domain" description="Tetrahydrofolate dehydrogenase/cyclohydrolase catalytic" evidence="12">
    <location>
        <begin position="4"/>
        <end position="118"/>
    </location>
</feature>
<comment type="subunit">
    <text evidence="11">Homodimer.</text>
</comment>
<comment type="catalytic activity">
    <reaction evidence="11">
        <text>(6R)-5,10-methylene-5,6,7,8-tetrahydrofolate + NADP(+) = (6R)-5,10-methenyltetrahydrofolate + NADPH</text>
        <dbReference type="Rhea" id="RHEA:22812"/>
        <dbReference type="ChEBI" id="CHEBI:15636"/>
        <dbReference type="ChEBI" id="CHEBI:57455"/>
        <dbReference type="ChEBI" id="CHEBI:57783"/>
        <dbReference type="ChEBI" id="CHEBI:58349"/>
        <dbReference type="EC" id="1.5.1.5"/>
    </reaction>
</comment>
<dbReference type="Pfam" id="PF02882">
    <property type="entry name" value="THF_DHG_CYH_C"/>
    <property type="match status" value="1"/>
</dbReference>
<comment type="pathway">
    <text evidence="1 11">One-carbon metabolism; tetrahydrofolate interconversion.</text>
</comment>
<dbReference type="InterPro" id="IPR020630">
    <property type="entry name" value="THF_DH/CycHdrlase_cat_dom"/>
</dbReference>
<reference evidence="14 15" key="1">
    <citation type="submission" date="2023-03" db="EMBL/GenBank/DDBJ databases">
        <title>Complete genome of Arcanobacterium canis strain DSM 25104 isolated in 2010 from a canine otitis externa in Germany.</title>
        <authorList>
            <person name="Borowiak M."/>
            <person name="Kreitlow A."/>
            <person name="Malorny B."/>
            <person name="Laemmler C."/>
            <person name="Prenger-Berninghoff E."/>
            <person name="Ploetz M."/>
            <person name="Abdulmawjood A."/>
        </authorList>
    </citation>
    <scope>NUCLEOTIDE SEQUENCE [LARGE SCALE GENOMIC DNA]</scope>
    <source>
        <strain evidence="14 15">DSM 25104</strain>
    </source>
</reference>
<evidence type="ECO:0000313" key="14">
    <source>
        <dbReference type="EMBL" id="WFM83856.1"/>
    </source>
</evidence>
<evidence type="ECO:0000256" key="1">
    <source>
        <dbReference type="ARBA" id="ARBA00004777"/>
    </source>
</evidence>
<evidence type="ECO:0000256" key="4">
    <source>
        <dbReference type="ARBA" id="ARBA00022755"/>
    </source>
</evidence>
<accession>A0ABY8FZ99</accession>
<keyword evidence="9 11" id="KW-0486">Methionine biosynthesis</keyword>
<dbReference type="PANTHER" id="PTHR48099:SF5">
    <property type="entry name" value="C-1-TETRAHYDROFOLATE SYNTHASE, CYTOPLASMIC"/>
    <property type="match status" value="1"/>
</dbReference>
<dbReference type="InterPro" id="IPR020867">
    <property type="entry name" value="THF_DH/CycHdrlase_CS"/>
</dbReference>
<dbReference type="CDD" id="cd01080">
    <property type="entry name" value="NAD_bind_m-THF_DH_Cyclohyd"/>
    <property type="match status" value="1"/>
</dbReference>
<dbReference type="Pfam" id="PF00763">
    <property type="entry name" value="THF_DHG_CYH"/>
    <property type="match status" value="1"/>
</dbReference>
<evidence type="ECO:0000313" key="15">
    <source>
        <dbReference type="Proteomes" id="UP001215216"/>
    </source>
</evidence>
<evidence type="ECO:0000256" key="6">
    <source>
        <dbReference type="ARBA" id="ARBA00022857"/>
    </source>
</evidence>
<keyword evidence="6 11" id="KW-0521">NADP</keyword>
<evidence type="ECO:0000256" key="5">
    <source>
        <dbReference type="ARBA" id="ARBA00022801"/>
    </source>
</evidence>
<dbReference type="PANTHER" id="PTHR48099">
    <property type="entry name" value="C-1-TETRAHYDROFOLATE SYNTHASE, CYTOPLASMIC-RELATED"/>
    <property type="match status" value="1"/>
</dbReference>
<evidence type="ECO:0000256" key="2">
    <source>
        <dbReference type="ARBA" id="ARBA00022563"/>
    </source>
</evidence>
<evidence type="ECO:0000256" key="8">
    <source>
        <dbReference type="ARBA" id="ARBA00023102"/>
    </source>
</evidence>
<dbReference type="InterPro" id="IPR046346">
    <property type="entry name" value="Aminoacid_DH-like_N_sf"/>
</dbReference>
<dbReference type="Gene3D" id="3.40.50.720">
    <property type="entry name" value="NAD(P)-binding Rossmann-like Domain"/>
    <property type="match status" value="1"/>
</dbReference>
<keyword evidence="10 11" id="KW-0511">Multifunctional enzyme</keyword>
<sequence>MIVMDGRRVAAEIKADLTGRVAQLSERGLTVGLGTILVGADPASALYVNGKHRDSAQVGIASIRVELPETASTDDVLAAVHRLNADPHCTGFIVQLPLPEHVDTQEVIEAIDPRKDVDGLHPLNLGKLVGKVSGTLDIPIPCTPRGIIALGRYYGVEWEGANVCVVGQGATVGRPLGVVASRDDVGASVDLCHLQTRNLGDHTRAADIIVVATGAGHLLTPEMVTPGAAVFDVGIKRVNDPATGKSTVVGDVAPGVDAYAGWLSPNPGGVGPMTRAMLLANVVDAKERTA</sequence>
<dbReference type="EC" id="3.5.4.9" evidence="11"/>
<dbReference type="InterPro" id="IPR036291">
    <property type="entry name" value="NAD(P)-bd_dom_sf"/>
</dbReference>
<keyword evidence="8 11" id="KW-0368">Histidine biosynthesis</keyword>
<dbReference type="PROSITE" id="PS00766">
    <property type="entry name" value="THF_DHG_CYH_1"/>
    <property type="match status" value="1"/>
</dbReference>
<dbReference type="InterPro" id="IPR000672">
    <property type="entry name" value="THF_DH/CycHdrlase"/>
</dbReference>
<evidence type="ECO:0000256" key="7">
    <source>
        <dbReference type="ARBA" id="ARBA00023002"/>
    </source>
</evidence>
<evidence type="ECO:0000259" key="13">
    <source>
        <dbReference type="Pfam" id="PF02882"/>
    </source>
</evidence>
<feature type="binding site" evidence="11">
    <location>
        <begin position="167"/>
        <end position="169"/>
    </location>
    <ligand>
        <name>NADP(+)</name>
        <dbReference type="ChEBI" id="CHEBI:58349"/>
    </ligand>
</feature>
<keyword evidence="3 11" id="KW-0028">Amino-acid biosynthesis</keyword>
<gene>
    <name evidence="11" type="primary">folD</name>
    <name evidence="14" type="ORF">P7079_02435</name>
</gene>
<feature type="domain" description="Tetrahydrofolate dehydrogenase/cyclohydrolase NAD(P)-binding" evidence="13">
    <location>
        <begin position="141"/>
        <end position="288"/>
    </location>
</feature>
<comment type="catalytic activity">
    <reaction evidence="11">
        <text>(6R)-5,10-methenyltetrahydrofolate + H2O = (6R)-10-formyltetrahydrofolate + H(+)</text>
        <dbReference type="Rhea" id="RHEA:23700"/>
        <dbReference type="ChEBI" id="CHEBI:15377"/>
        <dbReference type="ChEBI" id="CHEBI:15378"/>
        <dbReference type="ChEBI" id="CHEBI:57455"/>
        <dbReference type="ChEBI" id="CHEBI:195366"/>
        <dbReference type="EC" id="3.5.4.9"/>
    </reaction>
</comment>
<dbReference type="PRINTS" id="PR00085">
    <property type="entry name" value="THFDHDRGNASE"/>
</dbReference>